<name>A0A316APA4_9BACT</name>
<keyword evidence="1" id="KW-0732">Signal</keyword>
<protein>
    <submittedName>
        <fullName evidence="3">Polyisoprenoid-binding protein YceI</fullName>
    </submittedName>
</protein>
<keyword evidence="4" id="KW-1185">Reference proteome</keyword>
<sequence>MNSTFKKIALMIGFVAFTTSMTLAQSATAWKVDKAHTSVNFSVNHFFSAVTGKFTSFEGSINFDPNNLQASSASFTIPVASVNTDDAKRDKHLQSDDFFNVKKYPNISFKSTGFEKISASEYVVKGQLTIRDVTKNVSLPFKLLGEMEHPMMKNTIIMGVAMDTKLNRTDYGVGVGSWAATAVVGDEVTIDINMELNRKK</sequence>
<reference evidence="3 4" key="1">
    <citation type="submission" date="2018-03" db="EMBL/GenBank/DDBJ databases">
        <title>Genomic Encyclopedia of Archaeal and Bacterial Type Strains, Phase II (KMG-II): from individual species to whole genera.</title>
        <authorList>
            <person name="Goeker M."/>
        </authorList>
    </citation>
    <scope>NUCLEOTIDE SEQUENCE [LARGE SCALE GENOMIC DNA]</scope>
    <source>
        <strain evidence="3 4">DSM 100346</strain>
    </source>
</reference>
<feature type="chain" id="PRO_5016441450" evidence="1">
    <location>
        <begin position="25"/>
        <end position="200"/>
    </location>
</feature>
<dbReference type="SUPFAM" id="SSF101874">
    <property type="entry name" value="YceI-like"/>
    <property type="match status" value="1"/>
</dbReference>
<accession>A0A316APA4</accession>
<dbReference type="Proteomes" id="UP000245880">
    <property type="component" value="Unassembled WGS sequence"/>
</dbReference>
<feature type="signal peptide" evidence="1">
    <location>
        <begin position="1"/>
        <end position="24"/>
    </location>
</feature>
<dbReference type="Pfam" id="PF04264">
    <property type="entry name" value="YceI"/>
    <property type="match status" value="1"/>
</dbReference>
<gene>
    <name evidence="3" type="ORF">CLV98_10278</name>
</gene>
<dbReference type="SMART" id="SM00867">
    <property type="entry name" value="YceI"/>
    <property type="match status" value="1"/>
</dbReference>
<dbReference type="RefSeq" id="WP_229203212.1">
    <property type="nucleotide sequence ID" value="NZ_QGDT01000002.1"/>
</dbReference>
<evidence type="ECO:0000313" key="3">
    <source>
        <dbReference type="EMBL" id="PWJ59246.1"/>
    </source>
</evidence>
<dbReference type="PANTHER" id="PTHR34406">
    <property type="entry name" value="PROTEIN YCEI"/>
    <property type="match status" value="1"/>
</dbReference>
<dbReference type="EMBL" id="QGDT01000002">
    <property type="protein sequence ID" value="PWJ59246.1"/>
    <property type="molecule type" value="Genomic_DNA"/>
</dbReference>
<feature type="domain" description="Lipid/polyisoprenoid-binding YceI-like" evidence="2">
    <location>
        <begin position="29"/>
        <end position="197"/>
    </location>
</feature>
<dbReference type="InterPro" id="IPR036761">
    <property type="entry name" value="TTHA0802/YceI-like_sf"/>
</dbReference>
<dbReference type="InterPro" id="IPR007372">
    <property type="entry name" value="Lipid/polyisoprenoid-bd_YceI"/>
</dbReference>
<evidence type="ECO:0000259" key="2">
    <source>
        <dbReference type="SMART" id="SM00867"/>
    </source>
</evidence>
<organism evidence="3 4">
    <name type="scientific">Dyadobacter jejuensis</name>
    <dbReference type="NCBI Taxonomy" id="1082580"/>
    <lineage>
        <taxon>Bacteria</taxon>
        <taxon>Pseudomonadati</taxon>
        <taxon>Bacteroidota</taxon>
        <taxon>Cytophagia</taxon>
        <taxon>Cytophagales</taxon>
        <taxon>Spirosomataceae</taxon>
        <taxon>Dyadobacter</taxon>
    </lineage>
</organism>
<dbReference type="Gene3D" id="2.40.128.110">
    <property type="entry name" value="Lipid/polyisoprenoid-binding, YceI-like"/>
    <property type="match status" value="1"/>
</dbReference>
<proteinExistence type="predicted"/>
<dbReference type="AlphaFoldDB" id="A0A316APA4"/>
<dbReference type="PANTHER" id="PTHR34406:SF1">
    <property type="entry name" value="PROTEIN YCEI"/>
    <property type="match status" value="1"/>
</dbReference>
<evidence type="ECO:0000256" key="1">
    <source>
        <dbReference type="SAM" id="SignalP"/>
    </source>
</evidence>
<evidence type="ECO:0000313" key="4">
    <source>
        <dbReference type="Proteomes" id="UP000245880"/>
    </source>
</evidence>
<comment type="caution">
    <text evidence="3">The sequence shown here is derived from an EMBL/GenBank/DDBJ whole genome shotgun (WGS) entry which is preliminary data.</text>
</comment>